<gene>
    <name evidence="6" type="ORF">NliqN6_4366</name>
</gene>
<evidence type="ECO:0000256" key="2">
    <source>
        <dbReference type="ARBA" id="ARBA00022692"/>
    </source>
</evidence>
<sequence length="387" mass="42705">MSCQPGNITCNFAPGSPNYFTGEVEQSAYNYLLNQTACIAFVVFFGLSAALHFGQAVWSRQWWLIYTLFFGAVGETIGWSGRLWSSISETWDPSVGGSWTVNETSFLMQISSLIMAPAFMAAGNYILLGRIIPVLGTRYSFIHPTSYTIVFVFGDLVSLIVQAIGGGKASAAETLEGANAGARVMVGGVMFQMVVMIAYTAVLLAFVIRYRTDRPIRKGSQIELFRWWPNALRPKSQKKPRGTDDKLVGRAYNGSDEVLNGVTQEATPERVESGLTEAGLLEKGEKATPALPRKAGFGDNSGVVYTEKEVRGARVLLWACAASTLLIFIRSVYRSIELIDGWEGEIMLNQPLFNFLDGMLMCLAVWIFNIVHPGFFLPRRDRLARKA</sequence>
<evidence type="ECO:0000313" key="6">
    <source>
        <dbReference type="EMBL" id="GHJ87964.1"/>
    </source>
</evidence>
<accession>A0A8H3TXF6</accession>
<keyword evidence="3 5" id="KW-1133">Transmembrane helix</keyword>
<keyword evidence="7" id="KW-1185">Reference proteome</keyword>
<feature type="transmembrane region" description="Helical" evidence="5">
    <location>
        <begin position="185"/>
        <end position="208"/>
    </location>
</feature>
<evidence type="ECO:0000256" key="5">
    <source>
        <dbReference type="SAM" id="Phobius"/>
    </source>
</evidence>
<dbReference type="GO" id="GO:0000324">
    <property type="term" value="C:fungal-type vacuole"/>
    <property type="evidence" value="ECO:0007669"/>
    <property type="project" value="TreeGrafter"/>
</dbReference>
<dbReference type="Pfam" id="PF04479">
    <property type="entry name" value="RTA1"/>
    <property type="match status" value="1"/>
</dbReference>
<feature type="transmembrane region" description="Helical" evidence="5">
    <location>
        <begin position="31"/>
        <end position="51"/>
    </location>
</feature>
<evidence type="ECO:0000256" key="1">
    <source>
        <dbReference type="ARBA" id="ARBA00004141"/>
    </source>
</evidence>
<feature type="transmembrane region" description="Helical" evidence="5">
    <location>
        <begin position="63"/>
        <end position="85"/>
    </location>
</feature>
<dbReference type="EMBL" id="BLZA01000023">
    <property type="protein sequence ID" value="GHJ87964.1"/>
    <property type="molecule type" value="Genomic_DNA"/>
</dbReference>
<comment type="subcellular location">
    <subcellularLocation>
        <location evidence="1">Membrane</location>
        <topology evidence="1">Multi-pass membrane protein</topology>
    </subcellularLocation>
</comment>
<feature type="transmembrane region" description="Helical" evidence="5">
    <location>
        <begin position="105"/>
        <end position="127"/>
    </location>
</feature>
<proteinExistence type="predicted"/>
<dbReference type="OrthoDB" id="3358017at2759"/>
<dbReference type="PANTHER" id="PTHR31465">
    <property type="entry name" value="PROTEIN RTA1-RELATED"/>
    <property type="match status" value="1"/>
</dbReference>
<keyword evidence="4 5" id="KW-0472">Membrane</keyword>
<reference evidence="6" key="1">
    <citation type="submission" date="2020-07" db="EMBL/GenBank/DDBJ databases">
        <title>Draft Genome Sequence of a Deep-Sea Yeast, Naganishia (Cryptococcus) liquefaciens strain N6.</title>
        <authorList>
            <person name="Han Y.W."/>
            <person name="Kajitani R."/>
            <person name="Morimoto H."/>
            <person name="Parhat M."/>
            <person name="Tsubouchi H."/>
            <person name="Bakenova O."/>
            <person name="Ogata M."/>
            <person name="Argunhan B."/>
            <person name="Aoki R."/>
            <person name="Kajiwara S."/>
            <person name="Itoh T."/>
            <person name="Iwasaki H."/>
        </authorList>
    </citation>
    <scope>NUCLEOTIDE SEQUENCE</scope>
    <source>
        <strain evidence="6">N6</strain>
    </source>
</reference>
<evidence type="ECO:0000313" key="7">
    <source>
        <dbReference type="Proteomes" id="UP000620104"/>
    </source>
</evidence>
<evidence type="ECO:0000256" key="3">
    <source>
        <dbReference type="ARBA" id="ARBA00022989"/>
    </source>
</evidence>
<comment type="caution">
    <text evidence="6">The sequence shown here is derived from an EMBL/GenBank/DDBJ whole genome shotgun (WGS) entry which is preliminary data.</text>
</comment>
<dbReference type="InterPro" id="IPR007568">
    <property type="entry name" value="RTA1"/>
</dbReference>
<evidence type="ECO:0000256" key="4">
    <source>
        <dbReference type="ARBA" id="ARBA00023136"/>
    </source>
</evidence>
<protein>
    <submittedName>
        <fullName evidence="6">Uncharacterized protein</fullName>
    </submittedName>
</protein>
<keyword evidence="2 5" id="KW-0812">Transmembrane</keyword>
<feature type="transmembrane region" description="Helical" evidence="5">
    <location>
        <begin position="315"/>
        <end position="333"/>
    </location>
</feature>
<dbReference type="AlphaFoldDB" id="A0A8H3TXF6"/>
<dbReference type="GO" id="GO:0005886">
    <property type="term" value="C:plasma membrane"/>
    <property type="evidence" value="ECO:0007669"/>
    <property type="project" value="TreeGrafter"/>
</dbReference>
<organism evidence="6 7">
    <name type="scientific">Naganishia liquefaciens</name>
    <dbReference type="NCBI Taxonomy" id="104408"/>
    <lineage>
        <taxon>Eukaryota</taxon>
        <taxon>Fungi</taxon>
        <taxon>Dikarya</taxon>
        <taxon>Basidiomycota</taxon>
        <taxon>Agaricomycotina</taxon>
        <taxon>Tremellomycetes</taxon>
        <taxon>Filobasidiales</taxon>
        <taxon>Filobasidiaceae</taxon>
        <taxon>Naganishia</taxon>
    </lineage>
</organism>
<name>A0A8H3TXF6_9TREE</name>
<feature type="transmembrane region" description="Helical" evidence="5">
    <location>
        <begin position="147"/>
        <end position="165"/>
    </location>
</feature>
<dbReference type="PANTHER" id="PTHR31465:SF9">
    <property type="entry name" value="SPHINGOID LONG-CHAIN BASE TRANSPORTER RSB1"/>
    <property type="match status" value="1"/>
</dbReference>
<feature type="transmembrane region" description="Helical" evidence="5">
    <location>
        <begin position="353"/>
        <end position="377"/>
    </location>
</feature>
<dbReference type="Proteomes" id="UP000620104">
    <property type="component" value="Unassembled WGS sequence"/>
</dbReference>